<proteinExistence type="predicted"/>
<dbReference type="EMBL" id="JASSZA010000004">
    <property type="protein sequence ID" value="KAK2113352.1"/>
    <property type="molecule type" value="Genomic_DNA"/>
</dbReference>
<reference evidence="2 3" key="1">
    <citation type="submission" date="2023-05" db="EMBL/GenBank/DDBJ databases">
        <title>B98-5 Cell Line De Novo Hybrid Assembly: An Optical Mapping Approach.</title>
        <authorList>
            <person name="Kananen K."/>
            <person name="Auerbach J.A."/>
            <person name="Kautto E."/>
            <person name="Blachly J.S."/>
        </authorList>
    </citation>
    <scope>NUCLEOTIDE SEQUENCE [LARGE SCALE GENOMIC DNA]</scope>
    <source>
        <strain evidence="2">B95-8</strain>
        <tissue evidence="2">Cell line</tissue>
    </source>
</reference>
<keyword evidence="3" id="KW-1185">Reference proteome</keyword>
<name>A0ABQ9VVL3_SAGOE</name>
<sequence length="75" mass="8344">MDPELWEHSRMDTQGQGDSNSETRTSRVSGKAAGASRLEGAGTLVLYYSLLPPKPLPMYRAKSDVLKCYDRRGKL</sequence>
<feature type="compositionally biased region" description="Polar residues" evidence="1">
    <location>
        <begin position="12"/>
        <end position="28"/>
    </location>
</feature>
<feature type="region of interest" description="Disordered" evidence="1">
    <location>
        <begin position="1"/>
        <end position="34"/>
    </location>
</feature>
<accession>A0ABQ9VVL3</accession>
<evidence type="ECO:0000313" key="3">
    <source>
        <dbReference type="Proteomes" id="UP001266305"/>
    </source>
</evidence>
<comment type="caution">
    <text evidence="2">The sequence shown here is derived from an EMBL/GenBank/DDBJ whole genome shotgun (WGS) entry which is preliminary data.</text>
</comment>
<evidence type="ECO:0000313" key="2">
    <source>
        <dbReference type="EMBL" id="KAK2113352.1"/>
    </source>
</evidence>
<organism evidence="2 3">
    <name type="scientific">Saguinus oedipus</name>
    <name type="common">Cotton-top tamarin</name>
    <name type="synonym">Oedipomidas oedipus</name>
    <dbReference type="NCBI Taxonomy" id="9490"/>
    <lineage>
        <taxon>Eukaryota</taxon>
        <taxon>Metazoa</taxon>
        <taxon>Chordata</taxon>
        <taxon>Craniata</taxon>
        <taxon>Vertebrata</taxon>
        <taxon>Euteleostomi</taxon>
        <taxon>Mammalia</taxon>
        <taxon>Eutheria</taxon>
        <taxon>Euarchontoglires</taxon>
        <taxon>Primates</taxon>
        <taxon>Haplorrhini</taxon>
        <taxon>Platyrrhini</taxon>
        <taxon>Cebidae</taxon>
        <taxon>Callitrichinae</taxon>
        <taxon>Saguinus</taxon>
    </lineage>
</organism>
<protein>
    <submittedName>
        <fullName evidence="2">Uncharacterized protein</fullName>
    </submittedName>
</protein>
<evidence type="ECO:0000256" key="1">
    <source>
        <dbReference type="SAM" id="MobiDB-lite"/>
    </source>
</evidence>
<dbReference type="Proteomes" id="UP001266305">
    <property type="component" value="Unassembled WGS sequence"/>
</dbReference>
<gene>
    <name evidence="2" type="ORF">P7K49_007618</name>
</gene>
<feature type="compositionally biased region" description="Basic and acidic residues" evidence="1">
    <location>
        <begin position="1"/>
        <end position="11"/>
    </location>
</feature>